<protein>
    <recommendedName>
        <fullName evidence="5 6">Dephospho-CoA kinase</fullName>
        <ecNumber evidence="5 6">2.7.1.24</ecNumber>
    </recommendedName>
    <alternativeName>
        <fullName evidence="5">Dephosphocoenzyme A kinase</fullName>
    </alternativeName>
</protein>
<comment type="function">
    <text evidence="5">Catalyzes the phosphorylation of the 3'-hydroxyl group of dephosphocoenzyme A to form coenzyme A.</text>
</comment>
<dbReference type="SUPFAM" id="SSF52540">
    <property type="entry name" value="P-loop containing nucleoside triphosphate hydrolases"/>
    <property type="match status" value="1"/>
</dbReference>
<keyword evidence="3 5" id="KW-0067">ATP-binding</keyword>
<evidence type="ECO:0000313" key="8">
    <source>
        <dbReference type="Proteomes" id="UP001521137"/>
    </source>
</evidence>
<dbReference type="Proteomes" id="UP001521137">
    <property type="component" value="Unassembled WGS sequence"/>
</dbReference>
<keyword evidence="2 5" id="KW-0547">Nucleotide-binding</keyword>
<dbReference type="InterPro" id="IPR001977">
    <property type="entry name" value="Depp_CoAkinase"/>
</dbReference>
<evidence type="ECO:0000256" key="3">
    <source>
        <dbReference type="ARBA" id="ARBA00022840"/>
    </source>
</evidence>
<dbReference type="Gene3D" id="3.40.50.300">
    <property type="entry name" value="P-loop containing nucleotide triphosphate hydrolases"/>
    <property type="match status" value="1"/>
</dbReference>
<dbReference type="PROSITE" id="PS51219">
    <property type="entry name" value="DPCK"/>
    <property type="match status" value="1"/>
</dbReference>
<dbReference type="InterPro" id="IPR027417">
    <property type="entry name" value="P-loop_NTPase"/>
</dbReference>
<dbReference type="PANTHER" id="PTHR10695:SF46">
    <property type="entry name" value="BIFUNCTIONAL COENZYME A SYNTHASE-RELATED"/>
    <property type="match status" value="1"/>
</dbReference>
<dbReference type="CDD" id="cd02022">
    <property type="entry name" value="DPCK"/>
    <property type="match status" value="1"/>
</dbReference>
<dbReference type="GO" id="GO:0004140">
    <property type="term" value="F:dephospho-CoA kinase activity"/>
    <property type="evidence" value="ECO:0007669"/>
    <property type="project" value="UniProtKB-EC"/>
</dbReference>
<gene>
    <name evidence="5 7" type="primary">coaE</name>
    <name evidence="7" type="ORF">L0668_11210</name>
</gene>
<dbReference type="Pfam" id="PF01121">
    <property type="entry name" value="CoaE"/>
    <property type="match status" value="1"/>
</dbReference>
<keyword evidence="8" id="KW-1185">Reference proteome</keyword>
<comment type="subcellular location">
    <subcellularLocation>
        <location evidence="5">Cytoplasm</location>
    </subcellularLocation>
</comment>
<sequence>MSDYVVGVSGGIGSGKTTVTDLFAQKNIEVIDADVIARQVVEPNTPALNQIVKKFGPNIVNSQGQLDRAQLRKLIFAKPELKNWLNDLLHPLIRQQMLEQTQQAKSVYCLLSVPLLVENNLVNLVDRVLIVDVEEQVQIQRSVLRDNSNEQQIRAIMQAQVSREERLKVADDVIDNNHDLGHLIPQIDKLHLEYLALADLTK</sequence>
<keyword evidence="5" id="KW-0963">Cytoplasm</keyword>
<dbReference type="EC" id="2.7.1.24" evidence="5 6"/>
<dbReference type="PANTHER" id="PTHR10695">
    <property type="entry name" value="DEPHOSPHO-COA KINASE-RELATED"/>
    <property type="match status" value="1"/>
</dbReference>
<dbReference type="NCBIfam" id="TIGR00152">
    <property type="entry name" value="dephospho-CoA kinase"/>
    <property type="match status" value="1"/>
</dbReference>
<comment type="pathway">
    <text evidence="5">Cofactor biosynthesis; coenzyme A biosynthesis; CoA from (R)-pantothenate: step 5/5.</text>
</comment>
<keyword evidence="5 7" id="KW-0418">Kinase</keyword>
<comment type="caution">
    <text evidence="7">The sequence shown here is derived from an EMBL/GenBank/DDBJ whole genome shotgun (WGS) entry which is preliminary data.</text>
</comment>
<proteinExistence type="inferred from homology"/>
<organism evidence="7 8">
    <name type="scientific">Paraglaciecola algarum</name>
    <dbReference type="NCBI Taxonomy" id="3050085"/>
    <lineage>
        <taxon>Bacteria</taxon>
        <taxon>Pseudomonadati</taxon>
        <taxon>Pseudomonadota</taxon>
        <taxon>Gammaproteobacteria</taxon>
        <taxon>Alteromonadales</taxon>
        <taxon>Alteromonadaceae</taxon>
        <taxon>Paraglaciecola</taxon>
    </lineage>
</organism>
<dbReference type="HAMAP" id="MF_00376">
    <property type="entry name" value="Dephospho_CoA_kinase"/>
    <property type="match status" value="1"/>
</dbReference>
<evidence type="ECO:0000256" key="6">
    <source>
        <dbReference type="NCBIfam" id="TIGR00152"/>
    </source>
</evidence>
<evidence type="ECO:0000256" key="1">
    <source>
        <dbReference type="ARBA" id="ARBA00009018"/>
    </source>
</evidence>
<comment type="similarity">
    <text evidence="1 5">Belongs to the CoaE family.</text>
</comment>
<reference evidence="7 8" key="1">
    <citation type="submission" date="2022-01" db="EMBL/GenBank/DDBJ databases">
        <title>Paraglaciecola sp. G1-23.</title>
        <authorList>
            <person name="Jin M.S."/>
            <person name="Han D.M."/>
            <person name="Kim H.M."/>
            <person name="Jeon C.O."/>
        </authorList>
    </citation>
    <scope>NUCLEOTIDE SEQUENCE [LARGE SCALE GENOMIC DNA]</scope>
    <source>
        <strain evidence="7 8">G1-23</strain>
    </source>
</reference>
<comment type="catalytic activity">
    <reaction evidence="5">
        <text>3'-dephospho-CoA + ATP = ADP + CoA + H(+)</text>
        <dbReference type="Rhea" id="RHEA:18245"/>
        <dbReference type="ChEBI" id="CHEBI:15378"/>
        <dbReference type="ChEBI" id="CHEBI:30616"/>
        <dbReference type="ChEBI" id="CHEBI:57287"/>
        <dbReference type="ChEBI" id="CHEBI:57328"/>
        <dbReference type="ChEBI" id="CHEBI:456216"/>
        <dbReference type="EC" id="2.7.1.24"/>
    </reaction>
</comment>
<evidence type="ECO:0000313" key="7">
    <source>
        <dbReference type="EMBL" id="MCF2948677.1"/>
    </source>
</evidence>
<accession>A0ABS9D8G1</accession>
<evidence type="ECO:0000256" key="4">
    <source>
        <dbReference type="ARBA" id="ARBA00022993"/>
    </source>
</evidence>
<name>A0ABS9D8G1_9ALTE</name>
<evidence type="ECO:0000256" key="5">
    <source>
        <dbReference type="HAMAP-Rule" id="MF_00376"/>
    </source>
</evidence>
<feature type="binding site" evidence="5">
    <location>
        <begin position="13"/>
        <end position="18"/>
    </location>
    <ligand>
        <name>ATP</name>
        <dbReference type="ChEBI" id="CHEBI:30616"/>
    </ligand>
</feature>
<dbReference type="EMBL" id="JAKGAS010000005">
    <property type="protein sequence ID" value="MCF2948677.1"/>
    <property type="molecule type" value="Genomic_DNA"/>
</dbReference>
<keyword evidence="5 7" id="KW-0808">Transferase</keyword>
<keyword evidence="4 5" id="KW-0173">Coenzyme A biosynthesis</keyword>
<evidence type="ECO:0000256" key="2">
    <source>
        <dbReference type="ARBA" id="ARBA00022741"/>
    </source>
</evidence>